<comment type="caution">
    <text evidence="1">The sequence shown here is derived from an EMBL/GenBank/DDBJ whole genome shotgun (WGS) entry which is preliminary data.</text>
</comment>
<dbReference type="Proteomes" id="UP001148662">
    <property type="component" value="Unassembled WGS sequence"/>
</dbReference>
<accession>A0ACC1S1Q9</accession>
<evidence type="ECO:0000313" key="2">
    <source>
        <dbReference type="Proteomes" id="UP001148662"/>
    </source>
</evidence>
<organism evidence="1 2">
    <name type="scientific">Phlebia brevispora</name>
    <dbReference type="NCBI Taxonomy" id="194682"/>
    <lineage>
        <taxon>Eukaryota</taxon>
        <taxon>Fungi</taxon>
        <taxon>Dikarya</taxon>
        <taxon>Basidiomycota</taxon>
        <taxon>Agaricomycotina</taxon>
        <taxon>Agaricomycetes</taxon>
        <taxon>Polyporales</taxon>
        <taxon>Meruliaceae</taxon>
        <taxon>Phlebia</taxon>
    </lineage>
</organism>
<gene>
    <name evidence="1" type="ORF">NM688_g7743</name>
</gene>
<protein>
    <submittedName>
        <fullName evidence="1">Uncharacterized protein</fullName>
    </submittedName>
</protein>
<proteinExistence type="predicted"/>
<reference evidence="1" key="1">
    <citation type="submission" date="2022-07" db="EMBL/GenBank/DDBJ databases">
        <title>Genome Sequence of Phlebia brevispora.</title>
        <authorList>
            <person name="Buettner E."/>
        </authorList>
    </citation>
    <scope>NUCLEOTIDE SEQUENCE</scope>
    <source>
        <strain evidence="1">MPL23</strain>
    </source>
</reference>
<keyword evidence="2" id="KW-1185">Reference proteome</keyword>
<name>A0ACC1S1Q9_9APHY</name>
<sequence length="249" mass="27782">MTKPVGAYHIDFCSGVGIYKSSVLVEYRPEQDVYTIIDAPISFPPSKKATLERVPVQRGRITFLVLYPTTLRLSQRKGKVQGHALIMRTSTVDNTHVVNTRGGDRFLCEEVITSMLHSVPGDREFCQFERRSYGASPDTTVFSMQQSVTSMPAHKPLTAYLVDFDRKAGNGFTGVKVKYASSKDTYIFDDMKYYFTGTPRLHLEKVPFGDKANLSTFLVLYPATLRADTKTDSTRGGACTHYLSKCSGS</sequence>
<dbReference type="EMBL" id="JANHOG010001892">
    <property type="protein sequence ID" value="KAJ3530208.1"/>
    <property type="molecule type" value="Genomic_DNA"/>
</dbReference>
<evidence type="ECO:0000313" key="1">
    <source>
        <dbReference type="EMBL" id="KAJ3530208.1"/>
    </source>
</evidence>